<keyword evidence="7" id="KW-1179">Viral genome integration</keyword>
<evidence type="ECO:0000256" key="9">
    <source>
        <dbReference type="ARBA" id="ARBA00049605"/>
    </source>
</evidence>
<dbReference type="SUPFAM" id="SSF56349">
    <property type="entry name" value="DNA breaking-rejoining enzymes"/>
    <property type="match status" value="1"/>
</dbReference>
<keyword evidence="4" id="KW-0229">DNA integration</keyword>
<dbReference type="GO" id="GO:0075713">
    <property type="term" value="P:establishment of integrated proviral latency"/>
    <property type="evidence" value="ECO:0007669"/>
    <property type="project" value="UniProtKB-KW"/>
</dbReference>
<evidence type="ECO:0000256" key="8">
    <source>
        <dbReference type="ARBA" id="ARBA00023296"/>
    </source>
</evidence>
<dbReference type="PANTHER" id="PTHR30629:SF2">
    <property type="entry name" value="PROPHAGE INTEGRASE INTS-RELATED"/>
    <property type="match status" value="1"/>
</dbReference>
<dbReference type="Proteomes" id="UP000203938">
    <property type="component" value="Segment"/>
</dbReference>
<dbReference type="InterPro" id="IPR010998">
    <property type="entry name" value="Integrase_recombinase_N"/>
</dbReference>
<dbReference type="RefSeq" id="YP_009302796.1">
    <property type="nucleotide sequence ID" value="NC_031247.1"/>
</dbReference>
<name>A0A142KC41_9CAUD</name>
<dbReference type="InterPro" id="IPR002104">
    <property type="entry name" value="Integrase_catalytic"/>
</dbReference>
<dbReference type="InterPro" id="IPR011010">
    <property type="entry name" value="DNA_brk_join_enz"/>
</dbReference>
<comment type="function">
    <text evidence="9">Integrase is necessary for integration of the phage into the host genome by site-specific recombination. In conjunction with excisionase, integrase is also necessary for excision of the prophage from the host genome.</text>
</comment>
<evidence type="ECO:0000256" key="5">
    <source>
        <dbReference type="ARBA" id="ARBA00023125"/>
    </source>
</evidence>
<dbReference type="Pfam" id="PF00589">
    <property type="entry name" value="Phage_integrase"/>
    <property type="match status" value="1"/>
</dbReference>
<keyword evidence="6" id="KW-0233">DNA recombination</keyword>
<feature type="domain" description="Tyr recombinase" evidence="10">
    <location>
        <begin position="176"/>
        <end position="400"/>
    </location>
</feature>
<sequence>MARPPMPIGTWGKIAREEIAAGRWQASARYRDYDGLTRKVKRFGKTGAAAERALLEALRDRAKPTTAADEITRDTTVADLAQLWIDKRIAEDNLSDGTLDNYRDLIRVHIVPGLGGVRVGEATVGRLDKFIRAIPGTTSSRHCRVVLSGMMTLAAQHDAVDRNPVRDTTIRTEQRKPTRAMTLDELQRLRIRIATWSGSNNAGPKRGLDVPDLFDVIAGTGTRIGEILAIRWQDIAWPQPVVVDGVEAIVPGTLTVCGTINKRGERQPWTKSHASHRILILPDFAIAALRRQQARELPTDQDLVFPSRSGGPRTTHNTRRQLRDARRLVVVGADGRPDGTPDEFEWVTPHVFRKTVATIVENENDMETAAGQLGHASPDITRVHYVQRAATAPDVRDALNLLAPVARIDAAVSGADLQLVSAP</sequence>
<keyword evidence="3" id="KW-0808">Transferase</keyword>
<dbReference type="GO" id="GO:0006310">
    <property type="term" value="P:DNA recombination"/>
    <property type="evidence" value="ECO:0007669"/>
    <property type="project" value="UniProtKB-KW"/>
</dbReference>
<reference evidence="12" key="1">
    <citation type="submission" date="2016-03" db="EMBL/GenBank/DDBJ databases">
        <authorList>
            <person name="Berryman E.N."/>
            <person name="Forrest K.M."/>
            <person name="McHale L."/>
            <person name="Wertz A.T."/>
            <person name="Zhuang Z."/>
            <person name="Kasturiarachi N.S."/>
            <person name="Pressimone C.A."/>
            <person name="Schiebel J.G."/>
            <person name="Furbee E.C."/>
            <person name="Grubb S.R."/>
            <person name="Warner M.H."/>
            <person name="Montgomery M.T."/>
            <person name="Garlena R.A."/>
            <person name="Russell D.A."/>
            <person name="Pope W.H."/>
            <person name="Jacobs-Sera D."/>
            <person name="Hendrix R.W."/>
            <person name="Hatfull G.F."/>
        </authorList>
    </citation>
    <scope>NUCLEOTIDE SEQUENCE [LARGE SCALE GENOMIC DNA]</scope>
</reference>
<keyword evidence="8" id="KW-1160">Virus entry into host cell</keyword>
<evidence type="ECO:0000256" key="2">
    <source>
        <dbReference type="ARBA" id="ARBA00016082"/>
    </source>
</evidence>
<dbReference type="PANTHER" id="PTHR30629">
    <property type="entry name" value="PROPHAGE INTEGRASE"/>
    <property type="match status" value="1"/>
</dbReference>
<keyword evidence="5" id="KW-0238">DNA-binding</keyword>
<evidence type="ECO:0000313" key="12">
    <source>
        <dbReference type="Proteomes" id="UP000203938"/>
    </source>
</evidence>
<dbReference type="GO" id="GO:0016740">
    <property type="term" value="F:transferase activity"/>
    <property type="evidence" value="ECO:0007669"/>
    <property type="project" value="UniProtKB-KW"/>
</dbReference>
<evidence type="ECO:0000313" key="11">
    <source>
        <dbReference type="EMBL" id="AMS03674.1"/>
    </source>
</evidence>
<dbReference type="GeneID" id="29125604"/>
<evidence type="ECO:0000256" key="6">
    <source>
        <dbReference type="ARBA" id="ARBA00023172"/>
    </source>
</evidence>
<organism evidence="11 12">
    <name type="scientific">Gordonia phage BetterKatz</name>
    <dbReference type="NCBI Taxonomy" id="1821551"/>
    <lineage>
        <taxon>Viruses</taxon>
        <taxon>Duplodnaviria</taxon>
        <taxon>Heunggongvirae</taxon>
        <taxon>Uroviricota</taxon>
        <taxon>Caudoviricetes</taxon>
        <taxon>Betterkatzvirus</taxon>
        <taxon>Betterkatzvirus betterkatz</taxon>
    </lineage>
</organism>
<evidence type="ECO:0000256" key="7">
    <source>
        <dbReference type="ARBA" id="ARBA00023195"/>
    </source>
</evidence>
<gene>
    <name evidence="11" type="primary">39</name>
    <name evidence="11" type="ORF">SEA_BETTERKATZ_39</name>
</gene>
<dbReference type="KEGG" id="vg:29125604"/>
<evidence type="ECO:0000259" key="10">
    <source>
        <dbReference type="PROSITE" id="PS51898"/>
    </source>
</evidence>
<dbReference type="GO" id="GO:0003677">
    <property type="term" value="F:DNA binding"/>
    <property type="evidence" value="ECO:0007669"/>
    <property type="project" value="UniProtKB-KW"/>
</dbReference>
<dbReference type="InterPro" id="IPR050808">
    <property type="entry name" value="Phage_Integrase"/>
</dbReference>
<evidence type="ECO:0000256" key="4">
    <source>
        <dbReference type="ARBA" id="ARBA00022908"/>
    </source>
</evidence>
<dbReference type="GO" id="GO:0015074">
    <property type="term" value="P:DNA integration"/>
    <property type="evidence" value="ECO:0007669"/>
    <property type="project" value="UniProtKB-KW"/>
</dbReference>
<evidence type="ECO:0000256" key="3">
    <source>
        <dbReference type="ARBA" id="ARBA00022679"/>
    </source>
</evidence>
<dbReference type="InterPro" id="IPR013762">
    <property type="entry name" value="Integrase-like_cat_sf"/>
</dbReference>
<dbReference type="OrthoDB" id="7584at10239"/>
<protein>
    <recommendedName>
        <fullName evidence="2">Integrase</fullName>
    </recommendedName>
</protein>
<dbReference type="GO" id="GO:0044826">
    <property type="term" value="P:viral genome integration into host DNA"/>
    <property type="evidence" value="ECO:0007669"/>
    <property type="project" value="UniProtKB-KW"/>
</dbReference>
<dbReference type="Gene3D" id="1.10.150.130">
    <property type="match status" value="1"/>
</dbReference>
<proteinExistence type="inferred from homology"/>
<dbReference type="GO" id="GO:0046718">
    <property type="term" value="P:symbiont entry into host cell"/>
    <property type="evidence" value="ECO:0007669"/>
    <property type="project" value="UniProtKB-KW"/>
</dbReference>
<dbReference type="EMBL" id="KU963261">
    <property type="protein sequence ID" value="AMS03674.1"/>
    <property type="molecule type" value="Genomic_DNA"/>
</dbReference>
<comment type="similarity">
    <text evidence="1">Belongs to the 'phage' integrase family.</text>
</comment>
<evidence type="ECO:0000256" key="1">
    <source>
        <dbReference type="ARBA" id="ARBA00008857"/>
    </source>
</evidence>
<dbReference type="PROSITE" id="PS51898">
    <property type="entry name" value="TYR_RECOMBINASE"/>
    <property type="match status" value="1"/>
</dbReference>
<keyword evidence="12" id="KW-1185">Reference proteome</keyword>
<accession>A0A142KC41</accession>
<dbReference type="Gene3D" id="1.10.443.10">
    <property type="entry name" value="Intergrase catalytic core"/>
    <property type="match status" value="1"/>
</dbReference>